<dbReference type="RefSeq" id="WP_242757034.1">
    <property type="nucleotide sequence ID" value="NZ_CP093846.1"/>
</dbReference>
<evidence type="ECO:0000313" key="7">
    <source>
        <dbReference type="Proteomes" id="UP001202244"/>
    </source>
</evidence>
<dbReference type="InterPro" id="IPR000524">
    <property type="entry name" value="Tscrpt_reg_HTH_GntR"/>
</dbReference>
<keyword evidence="7" id="KW-1185">Reference proteome</keyword>
<sequence length="269" mass="30091">MTPAPGSPGERTGERRPVDEYGRLSKHEVLRRRLRREIGHREPHSLLPTERELAARYQVSRSTVRQALDALAEAGAVYRVHGAGTFVAAPTISKSHMLTSFTEDMQARGLQASTRVLASDETEAGRRTAEDLGTEPTEKVTRLVRLRMADARPMCLETAHLRSARVPGLLARDDLDGSLYRVLERDYGLHLVRAEQAWSAVTLDERSAALLGVPSGSAAFHVRRVGMNERDRPQEATTSLYRADRYDVRLTVRRTHSRDRSGPPRSPRV</sequence>
<feature type="compositionally biased region" description="Basic and acidic residues" evidence="4">
    <location>
        <begin position="11"/>
        <end position="23"/>
    </location>
</feature>
<dbReference type="PROSITE" id="PS50949">
    <property type="entry name" value="HTH_GNTR"/>
    <property type="match status" value="1"/>
</dbReference>
<dbReference type="InterPro" id="IPR011663">
    <property type="entry name" value="UTRA"/>
</dbReference>
<proteinExistence type="predicted"/>
<dbReference type="Gene3D" id="3.40.1410.10">
    <property type="entry name" value="Chorismate lyase-like"/>
    <property type="match status" value="1"/>
</dbReference>
<keyword evidence="2" id="KW-0238">DNA-binding</keyword>
<dbReference type="SMART" id="SM00866">
    <property type="entry name" value="UTRA"/>
    <property type="match status" value="1"/>
</dbReference>
<evidence type="ECO:0000259" key="5">
    <source>
        <dbReference type="PROSITE" id="PS50949"/>
    </source>
</evidence>
<dbReference type="Pfam" id="PF07702">
    <property type="entry name" value="UTRA"/>
    <property type="match status" value="1"/>
</dbReference>
<dbReference type="Gene3D" id="1.10.10.10">
    <property type="entry name" value="Winged helix-like DNA-binding domain superfamily/Winged helix DNA-binding domain"/>
    <property type="match status" value="1"/>
</dbReference>
<evidence type="ECO:0000256" key="3">
    <source>
        <dbReference type="ARBA" id="ARBA00023163"/>
    </source>
</evidence>
<dbReference type="InterPro" id="IPR036390">
    <property type="entry name" value="WH_DNA-bd_sf"/>
</dbReference>
<keyword evidence="1" id="KW-0805">Transcription regulation</keyword>
<accession>A0ABY3Y3F5</accession>
<evidence type="ECO:0000256" key="1">
    <source>
        <dbReference type="ARBA" id="ARBA00023015"/>
    </source>
</evidence>
<dbReference type="SMART" id="SM00345">
    <property type="entry name" value="HTH_GNTR"/>
    <property type="match status" value="1"/>
</dbReference>
<evidence type="ECO:0000256" key="2">
    <source>
        <dbReference type="ARBA" id="ARBA00023125"/>
    </source>
</evidence>
<dbReference type="PANTHER" id="PTHR44846:SF1">
    <property type="entry name" value="MANNOSYL-D-GLYCERATE TRANSPORT_METABOLISM SYSTEM REPRESSOR MNGR-RELATED"/>
    <property type="match status" value="1"/>
</dbReference>
<dbReference type="InterPro" id="IPR036388">
    <property type="entry name" value="WH-like_DNA-bd_sf"/>
</dbReference>
<evidence type="ECO:0000313" key="6">
    <source>
        <dbReference type="EMBL" id="UNT00759.1"/>
    </source>
</evidence>
<dbReference type="CDD" id="cd07377">
    <property type="entry name" value="WHTH_GntR"/>
    <property type="match status" value="1"/>
</dbReference>
<dbReference type="InterPro" id="IPR050679">
    <property type="entry name" value="Bact_HTH_transcr_reg"/>
</dbReference>
<dbReference type="PANTHER" id="PTHR44846">
    <property type="entry name" value="MANNOSYL-D-GLYCERATE TRANSPORT/METABOLISM SYSTEM REPRESSOR MNGR-RELATED"/>
    <property type="match status" value="1"/>
</dbReference>
<dbReference type="Pfam" id="PF00392">
    <property type="entry name" value="GntR"/>
    <property type="match status" value="1"/>
</dbReference>
<dbReference type="EMBL" id="CP093846">
    <property type="protein sequence ID" value="UNT00759.1"/>
    <property type="molecule type" value="Genomic_DNA"/>
</dbReference>
<reference evidence="6 7" key="1">
    <citation type="journal article" date="2023" name="Microbiol. Spectr.">
        <title>Synergy between Genome Mining, Metabolomics, and Bioinformatics Uncovers Antibacterial Chlorinated Carbazole Alkaloids and Their Biosynthetic Gene Cluster from Streptomyces tubbatahanensis sp. nov., a Novel Actinomycete Isolated from Sulu Sea, Philippines.</title>
        <authorList>
            <person name="Tenebro C.P."/>
            <person name="Trono D.J.V.L."/>
            <person name="Balida L.A.P."/>
            <person name="Bayog L.K.A."/>
            <person name="Bruna J.R."/>
            <person name="Sabido E.M."/>
            <person name="Caspe D.P.C."/>
            <person name="de Los Santos E.L.C."/>
            <person name="Saludes J.P."/>
            <person name="Dalisay D.S."/>
        </authorList>
    </citation>
    <scope>NUCLEOTIDE SEQUENCE [LARGE SCALE GENOMIC DNA]</scope>
    <source>
        <strain evidence="6 7">DSD3025</strain>
    </source>
</reference>
<feature type="region of interest" description="Disordered" evidence="4">
    <location>
        <begin position="1"/>
        <end position="23"/>
    </location>
</feature>
<dbReference type="SUPFAM" id="SSF46785">
    <property type="entry name" value="Winged helix' DNA-binding domain"/>
    <property type="match status" value="1"/>
</dbReference>
<name>A0ABY3Y3F5_9ACTN</name>
<dbReference type="SUPFAM" id="SSF64288">
    <property type="entry name" value="Chorismate lyase-like"/>
    <property type="match status" value="1"/>
</dbReference>
<organism evidence="6 7">
    <name type="scientific">Streptomyces tubbatahanensis</name>
    <dbReference type="NCBI Taxonomy" id="2923272"/>
    <lineage>
        <taxon>Bacteria</taxon>
        <taxon>Bacillati</taxon>
        <taxon>Actinomycetota</taxon>
        <taxon>Actinomycetes</taxon>
        <taxon>Kitasatosporales</taxon>
        <taxon>Streptomycetaceae</taxon>
        <taxon>Streptomyces</taxon>
    </lineage>
</organism>
<gene>
    <name evidence="6" type="ORF">MMF93_32950</name>
</gene>
<feature type="domain" description="HTH gntR-type" evidence="5">
    <location>
        <begin position="22"/>
        <end position="90"/>
    </location>
</feature>
<dbReference type="Proteomes" id="UP001202244">
    <property type="component" value="Chromosome"/>
</dbReference>
<dbReference type="PRINTS" id="PR00035">
    <property type="entry name" value="HTHGNTR"/>
</dbReference>
<protein>
    <submittedName>
        <fullName evidence="6">GntR family transcriptional regulator</fullName>
    </submittedName>
</protein>
<dbReference type="InterPro" id="IPR028978">
    <property type="entry name" value="Chorismate_lyase_/UTRA_dom_sf"/>
</dbReference>
<evidence type="ECO:0000256" key="4">
    <source>
        <dbReference type="SAM" id="MobiDB-lite"/>
    </source>
</evidence>
<keyword evidence="3" id="KW-0804">Transcription</keyword>